<keyword evidence="6 8" id="KW-1133">Transmembrane helix</keyword>
<evidence type="ECO:0000256" key="1">
    <source>
        <dbReference type="ARBA" id="ARBA00022475"/>
    </source>
</evidence>
<evidence type="ECO:0000313" key="9">
    <source>
        <dbReference type="EMBL" id="CUN54021.1"/>
    </source>
</evidence>
<dbReference type="GO" id="GO:0006508">
    <property type="term" value="P:proteolysis"/>
    <property type="evidence" value="ECO:0007669"/>
    <property type="project" value="UniProtKB-KW"/>
</dbReference>
<dbReference type="GO" id="GO:0009372">
    <property type="term" value="P:quorum sensing"/>
    <property type="evidence" value="ECO:0007669"/>
    <property type="project" value="UniProtKB-KW"/>
</dbReference>
<dbReference type="Proteomes" id="UP000095645">
    <property type="component" value="Unassembled WGS sequence"/>
</dbReference>
<name>A0A173XQ54_9FIRM</name>
<sequence>MNALSTVIINKLLKDNLITKQNQDLYLYGLNGFILLFVNLLTSLLLGYFTNHLLEIIMFLILFIPLRSNAGGFHTKKKLTCYCFSNLMLLAIVYIPNLIISKTAYGIIAILFVLSNLLILCLAPIPNFNRIFDPSEKIVFKRRTHYVLLIEFCFVIFTSFFNFDYWSKLYMLVPIVVAFLLIIGFLTNKMRHLF</sequence>
<dbReference type="GO" id="GO:0016020">
    <property type="term" value="C:membrane"/>
    <property type="evidence" value="ECO:0007669"/>
    <property type="project" value="InterPro"/>
</dbReference>
<dbReference type="EMBL" id="CYZP01000003">
    <property type="protein sequence ID" value="CUN54021.1"/>
    <property type="molecule type" value="Genomic_DNA"/>
</dbReference>
<dbReference type="AlphaFoldDB" id="A0A173XQ54"/>
<protein>
    <submittedName>
        <fullName evidence="9">Membrane protein putatively involved in post-translational modification of the autoinducing quorum-sensing peptide</fullName>
    </submittedName>
</protein>
<keyword evidence="7 8" id="KW-0472">Membrane</keyword>
<keyword evidence="2" id="KW-0673">Quorum sensing</keyword>
<evidence type="ECO:0000256" key="2">
    <source>
        <dbReference type="ARBA" id="ARBA00022654"/>
    </source>
</evidence>
<evidence type="ECO:0000256" key="8">
    <source>
        <dbReference type="SAM" id="Phobius"/>
    </source>
</evidence>
<evidence type="ECO:0000256" key="4">
    <source>
        <dbReference type="ARBA" id="ARBA00022692"/>
    </source>
</evidence>
<evidence type="ECO:0000256" key="5">
    <source>
        <dbReference type="ARBA" id="ARBA00022801"/>
    </source>
</evidence>
<feature type="transmembrane region" description="Helical" evidence="8">
    <location>
        <begin position="25"/>
        <end position="42"/>
    </location>
</feature>
<dbReference type="InterPro" id="IPR006741">
    <property type="entry name" value="AgrB"/>
</dbReference>
<gene>
    <name evidence="9" type="ORF">ERS852476_00402</name>
</gene>
<evidence type="ECO:0000313" key="10">
    <source>
        <dbReference type="Proteomes" id="UP000095645"/>
    </source>
</evidence>
<proteinExistence type="predicted"/>
<dbReference type="GO" id="GO:0008233">
    <property type="term" value="F:peptidase activity"/>
    <property type="evidence" value="ECO:0007669"/>
    <property type="project" value="UniProtKB-KW"/>
</dbReference>
<keyword evidence="4 8" id="KW-0812">Transmembrane</keyword>
<keyword evidence="1" id="KW-1003">Cell membrane</keyword>
<evidence type="ECO:0000256" key="6">
    <source>
        <dbReference type="ARBA" id="ARBA00022989"/>
    </source>
</evidence>
<keyword evidence="3" id="KW-0645">Protease</keyword>
<dbReference type="Pfam" id="PF04647">
    <property type="entry name" value="AgrB"/>
    <property type="match status" value="1"/>
</dbReference>
<accession>A0A173XQ54</accession>
<feature type="transmembrane region" description="Helical" evidence="8">
    <location>
        <begin position="79"/>
        <end position="99"/>
    </location>
</feature>
<reference evidence="9 10" key="1">
    <citation type="submission" date="2015-09" db="EMBL/GenBank/DDBJ databases">
        <authorList>
            <consortium name="Pathogen Informatics"/>
        </authorList>
    </citation>
    <scope>NUCLEOTIDE SEQUENCE [LARGE SCALE GENOMIC DNA]</scope>
    <source>
        <strain evidence="9 10">2789STDY5834861</strain>
    </source>
</reference>
<feature type="transmembrane region" description="Helical" evidence="8">
    <location>
        <begin position="105"/>
        <end position="125"/>
    </location>
</feature>
<feature type="transmembrane region" description="Helical" evidence="8">
    <location>
        <begin position="146"/>
        <end position="163"/>
    </location>
</feature>
<organism evidence="9 10">
    <name type="scientific">Blautia obeum</name>
    <dbReference type="NCBI Taxonomy" id="40520"/>
    <lineage>
        <taxon>Bacteria</taxon>
        <taxon>Bacillati</taxon>
        <taxon>Bacillota</taxon>
        <taxon>Clostridia</taxon>
        <taxon>Lachnospirales</taxon>
        <taxon>Lachnospiraceae</taxon>
        <taxon>Blautia</taxon>
    </lineage>
</organism>
<evidence type="ECO:0000256" key="3">
    <source>
        <dbReference type="ARBA" id="ARBA00022670"/>
    </source>
</evidence>
<dbReference type="RefSeq" id="WP_055057352.1">
    <property type="nucleotide sequence ID" value="NZ_CYZP01000003.1"/>
</dbReference>
<evidence type="ECO:0000256" key="7">
    <source>
        <dbReference type="ARBA" id="ARBA00023136"/>
    </source>
</evidence>
<feature type="transmembrane region" description="Helical" evidence="8">
    <location>
        <begin position="169"/>
        <end position="187"/>
    </location>
</feature>
<keyword evidence="5" id="KW-0378">Hydrolase</keyword>
<feature type="transmembrane region" description="Helical" evidence="8">
    <location>
        <begin position="48"/>
        <end position="67"/>
    </location>
</feature>